<dbReference type="AlphaFoldDB" id="A0A557SVT4"/>
<proteinExistence type="predicted"/>
<organism evidence="1 2">
    <name type="scientific">Candidatus Nitrosocosmicus arcticus</name>
    <dbReference type="NCBI Taxonomy" id="2035267"/>
    <lineage>
        <taxon>Archaea</taxon>
        <taxon>Nitrososphaerota</taxon>
        <taxon>Nitrososphaeria</taxon>
        <taxon>Nitrososphaerales</taxon>
        <taxon>Nitrososphaeraceae</taxon>
        <taxon>Candidatus Nitrosocosmicus</taxon>
    </lineage>
</organism>
<evidence type="ECO:0000313" key="1">
    <source>
        <dbReference type="EMBL" id="TVP40718.1"/>
    </source>
</evidence>
<evidence type="ECO:0000313" key="2">
    <source>
        <dbReference type="Proteomes" id="UP000315289"/>
    </source>
</evidence>
<gene>
    <name evidence="1" type="ORF">NARC_60105</name>
</gene>
<dbReference type="EMBL" id="VOAH01000006">
    <property type="protein sequence ID" value="TVP40718.1"/>
    <property type="molecule type" value="Genomic_DNA"/>
</dbReference>
<comment type="caution">
    <text evidence="1">The sequence shown here is derived from an EMBL/GenBank/DDBJ whole genome shotgun (WGS) entry which is preliminary data.</text>
</comment>
<name>A0A557SVT4_9ARCH</name>
<dbReference type="Proteomes" id="UP000315289">
    <property type="component" value="Unassembled WGS sequence"/>
</dbReference>
<accession>A0A557SVT4</accession>
<reference evidence="1 2" key="1">
    <citation type="journal article" date="2019" name="Front. Microbiol.">
        <title>Ammonia Oxidation by the Arctic Terrestrial Thaumarchaeote Candidatus Nitrosocosmicus arcticus Is Stimulated by Increasing Temperatures.</title>
        <authorList>
            <person name="Alves R.J.E."/>
            <person name="Kerou M."/>
            <person name="Zappe A."/>
            <person name="Bittner R."/>
            <person name="Abby S.S."/>
            <person name="Schmidt H.A."/>
            <person name="Pfeifer K."/>
            <person name="Schleper C."/>
        </authorList>
    </citation>
    <scope>NUCLEOTIDE SEQUENCE [LARGE SCALE GENOMIC DNA]</scope>
    <source>
        <strain evidence="1 2">Kfb</strain>
    </source>
</reference>
<keyword evidence="2" id="KW-1185">Reference proteome</keyword>
<sequence>MIIVDNFVRFNQLQLQLHTYTLLYDTNMIVKNQSHVCQVDNRAGKHEYHLDSHDFCKSNKDSKHTSITPGFLGEEHTR</sequence>
<protein>
    <submittedName>
        <fullName evidence="1">Uncharacterized protein</fullName>
    </submittedName>
</protein>